<sequence length="472" mass="54399">MITFHLSLQSNETLYSGLSRIAINMGYPTAGMALKELLGSQHKQLPSAFVSVIPQLSELTGIDRHTLIDRHTVLPLFRSFVSEDVYQMAQAELVNGRTTLLDKLLSTSANRMKLSGQMRYCPQCYTEQQDTHGYPYWCIEHQLSGVYICQKHQQPLFAVNVDRKRLVLPGNGEPNPAGYSEVLMNLAEFTEDAWRMPLSNYSGQRLRQCVRMKLNKEGFVTDCGRIRQQKWQSDFLNNWLPAEAITEIAALLHDNTNLYLKAFFHRENNTLSPLKHLLVLAGLFDSWKNFKVFYQQFDNHQTKMPKQVLTCNSTAKSIRYLPNEHGSLRSFARRLNCSVTTAKKIALQQGVLIERRPQTLFGAERDLITQLLSDGQSTAKIALKMLCSIAAVEQILAQNPDIVQQRRERRVSVTRQKHRDAIQKLLISKSTWRRTDVQKAARASYTWLYKNDSEWLYQQLPAETPREQRWLH</sequence>
<name>A0ABU8C1K6_9GAMM</name>
<evidence type="ECO:0000313" key="4">
    <source>
        <dbReference type="Proteomes" id="UP001375382"/>
    </source>
</evidence>
<dbReference type="Proteomes" id="UP001375382">
    <property type="component" value="Unassembled WGS sequence"/>
</dbReference>
<dbReference type="RefSeq" id="WP_335734204.1">
    <property type="nucleotide sequence ID" value="NZ_JALAAR010000001.1"/>
</dbReference>
<feature type="domain" description="TniQ" evidence="1">
    <location>
        <begin position="4"/>
        <end position="156"/>
    </location>
</feature>
<dbReference type="InterPro" id="IPR009492">
    <property type="entry name" value="TniQ"/>
</dbReference>
<gene>
    <name evidence="3" type="ORF">MN202_00940</name>
</gene>
<organism evidence="3 4">
    <name type="scientific">Rheinheimera muenzenbergensis</name>
    <dbReference type="NCBI Taxonomy" id="1193628"/>
    <lineage>
        <taxon>Bacteria</taxon>
        <taxon>Pseudomonadati</taxon>
        <taxon>Pseudomonadota</taxon>
        <taxon>Gammaproteobacteria</taxon>
        <taxon>Chromatiales</taxon>
        <taxon>Chromatiaceae</taxon>
        <taxon>Rheinheimera</taxon>
    </lineage>
</organism>
<accession>A0ABU8C1K6</accession>
<keyword evidence="4" id="KW-1185">Reference proteome</keyword>
<evidence type="ECO:0000259" key="1">
    <source>
        <dbReference type="Pfam" id="PF06527"/>
    </source>
</evidence>
<dbReference type="EMBL" id="JALAAR010000001">
    <property type="protein sequence ID" value="MEH8015784.1"/>
    <property type="molecule type" value="Genomic_DNA"/>
</dbReference>
<reference evidence="3 4" key="1">
    <citation type="journal article" date="2023" name="Ecotoxicol. Environ. Saf.">
        <title>Mercury remediation potential of mercury-resistant strain Rheinheimera metallidurans sp. nov. isolated from a municipal waste dumping site.</title>
        <authorList>
            <person name="Yadav V."/>
            <person name="Manjhi A."/>
            <person name="Vadakedath N."/>
        </authorList>
    </citation>
    <scope>NUCLEOTIDE SEQUENCE [LARGE SCALE GENOMIC DNA]</scope>
    <source>
        <strain evidence="3 4">E-49</strain>
    </source>
</reference>
<proteinExistence type="predicted"/>
<dbReference type="Pfam" id="PF06527">
    <property type="entry name" value="TniQ"/>
    <property type="match status" value="1"/>
</dbReference>
<dbReference type="Pfam" id="PF15978">
    <property type="entry name" value="TnsD"/>
    <property type="match status" value="1"/>
</dbReference>
<feature type="domain" description="Transposon Tn7 transposition protein TnsD C-terminal" evidence="2">
    <location>
        <begin position="196"/>
        <end position="464"/>
    </location>
</feature>
<evidence type="ECO:0000313" key="3">
    <source>
        <dbReference type="EMBL" id="MEH8015784.1"/>
    </source>
</evidence>
<evidence type="ECO:0000259" key="2">
    <source>
        <dbReference type="Pfam" id="PF15978"/>
    </source>
</evidence>
<comment type="caution">
    <text evidence="3">The sequence shown here is derived from an EMBL/GenBank/DDBJ whole genome shotgun (WGS) entry which is preliminary data.</text>
</comment>
<protein>
    <submittedName>
        <fullName evidence="3">TnsD family transposase</fullName>
    </submittedName>
</protein>
<dbReference type="InterPro" id="IPR032750">
    <property type="entry name" value="TnsD_C"/>
</dbReference>